<sequence length="306" mass="34875">MELPKGFKMKEENMACKLVKSLYGLKQASRQWNAKLTNALCSSGYIQSHLDYSLFTKRRDDRIVIVLVYVDDILVTGNDANLIEETKHVLHSYFKIKDLGELKYFLGIEFLRSNKGIVMNQRKYALEMISEVGLAAAKPVMTPMECNMKLTSVEFDEGSVTTDDLFPDVNKYQRLVGKLLYLTNTRPDISFAVQSLSQFMQKPKRSHWEAALRVIRYIKVEPGKGLLMSADTKPQLTGFCDADWAACPNTRRSVTGFVLKFGDSLISWKSKKQNTVSRSSAEAEYRSLATLTAEIVWITICFMNWK</sequence>
<reference evidence="2" key="1">
    <citation type="journal article" date="2014" name="Nat. Genet.">
        <title>The genome of the stress-tolerant wild tomato species Solanum pennellii.</title>
        <authorList>
            <person name="Bolger A."/>
            <person name="Scossa F."/>
            <person name="Bolger M.E."/>
            <person name="Lanz C."/>
            <person name="Maumus F."/>
            <person name="Tohge T."/>
            <person name="Quesneville H."/>
            <person name="Alseekh S."/>
            <person name="Sorensen I."/>
            <person name="Lichtenstein G."/>
            <person name="Fich E.A."/>
            <person name="Conte M."/>
            <person name="Keller H."/>
            <person name="Schneeberger K."/>
            <person name="Schwacke R."/>
            <person name="Ofner I."/>
            <person name="Vrebalov J."/>
            <person name="Xu Y."/>
            <person name="Osorio S."/>
            <person name="Aflitos S.A."/>
            <person name="Schijlen E."/>
            <person name="Jimenez-Gomez J.M."/>
            <person name="Ryngajllo M."/>
            <person name="Kimura S."/>
            <person name="Kumar R."/>
            <person name="Koenig D."/>
            <person name="Headland L.R."/>
            <person name="Maloof J.N."/>
            <person name="Sinha N."/>
            <person name="van Ham R.C."/>
            <person name="Lankhorst R.K."/>
            <person name="Mao L."/>
            <person name="Vogel A."/>
            <person name="Arsova B."/>
            <person name="Panstruga R."/>
            <person name="Fei Z."/>
            <person name="Rose J.K."/>
            <person name="Zamir D."/>
            <person name="Carrari F."/>
            <person name="Giovannoni J.J."/>
            <person name="Weigel D."/>
            <person name="Usadel B."/>
            <person name="Fernie A.R."/>
        </authorList>
    </citation>
    <scope>NUCLEOTIDE SEQUENCE [LARGE SCALE GENOMIC DNA]</scope>
    <source>
        <strain evidence="2">cv. LA0716</strain>
    </source>
</reference>
<dbReference type="Proteomes" id="UP000694930">
    <property type="component" value="Chromosome 7"/>
</dbReference>
<organism evidence="2 3">
    <name type="scientific">Solanum pennellii</name>
    <name type="common">Tomato</name>
    <name type="synonym">Lycopersicon pennellii</name>
    <dbReference type="NCBI Taxonomy" id="28526"/>
    <lineage>
        <taxon>Eukaryota</taxon>
        <taxon>Viridiplantae</taxon>
        <taxon>Streptophyta</taxon>
        <taxon>Embryophyta</taxon>
        <taxon>Tracheophyta</taxon>
        <taxon>Spermatophyta</taxon>
        <taxon>Magnoliopsida</taxon>
        <taxon>eudicotyledons</taxon>
        <taxon>Gunneridae</taxon>
        <taxon>Pentapetalae</taxon>
        <taxon>asterids</taxon>
        <taxon>lamiids</taxon>
        <taxon>Solanales</taxon>
        <taxon>Solanaceae</taxon>
        <taxon>Solanoideae</taxon>
        <taxon>Solaneae</taxon>
        <taxon>Solanum</taxon>
        <taxon>Solanum subgen. Lycopersicon</taxon>
    </lineage>
</organism>
<dbReference type="RefSeq" id="XP_027774323.1">
    <property type="nucleotide sequence ID" value="XM_027918522.1"/>
</dbReference>
<evidence type="ECO:0000259" key="1">
    <source>
        <dbReference type="Pfam" id="PF07727"/>
    </source>
</evidence>
<proteinExistence type="predicted"/>
<gene>
    <name evidence="3" type="primary">LOC114078025</name>
</gene>
<evidence type="ECO:0000313" key="3">
    <source>
        <dbReference type="RefSeq" id="XP_027774323.1"/>
    </source>
</evidence>
<dbReference type="GeneID" id="114078025"/>
<keyword evidence="2" id="KW-1185">Reference proteome</keyword>
<dbReference type="InterPro" id="IPR043502">
    <property type="entry name" value="DNA/RNA_pol_sf"/>
</dbReference>
<dbReference type="CDD" id="cd09272">
    <property type="entry name" value="RNase_HI_RT_Ty1"/>
    <property type="match status" value="1"/>
</dbReference>
<name>A0ABM1VF05_SOLPN</name>
<reference evidence="3" key="2">
    <citation type="submission" date="2025-08" db="UniProtKB">
        <authorList>
            <consortium name="RefSeq"/>
        </authorList>
    </citation>
    <scope>IDENTIFICATION</scope>
</reference>
<protein>
    <submittedName>
        <fullName evidence="3">Uncharacterized protein LOC114078025</fullName>
    </submittedName>
</protein>
<dbReference type="InterPro" id="IPR013103">
    <property type="entry name" value="RVT_2"/>
</dbReference>
<dbReference type="PANTHER" id="PTHR11439">
    <property type="entry name" value="GAG-POL-RELATED RETROTRANSPOSON"/>
    <property type="match status" value="1"/>
</dbReference>
<dbReference type="SUPFAM" id="SSF56672">
    <property type="entry name" value="DNA/RNA polymerases"/>
    <property type="match status" value="1"/>
</dbReference>
<dbReference type="Pfam" id="PF07727">
    <property type="entry name" value="RVT_2"/>
    <property type="match status" value="1"/>
</dbReference>
<dbReference type="PANTHER" id="PTHR11439:SF499">
    <property type="entry name" value="PPC DOMAIN-CONTAINING PROTEIN"/>
    <property type="match status" value="1"/>
</dbReference>
<feature type="domain" description="Reverse transcriptase Ty1/copia-type" evidence="1">
    <location>
        <begin position="2"/>
        <end position="145"/>
    </location>
</feature>
<accession>A0ABM1VF05</accession>
<evidence type="ECO:0000313" key="2">
    <source>
        <dbReference type="Proteomes" id="UP000694930"/>
    </source>
</evidence>